<evidence type="ECO:0000256" key="3">
    <source>
        <dbReference type="ARBA" id="ARBA00023002"/>
    </source>
</evidence>
<reference evidence="6" key="1">
    <citation type="submission" date="2019-03" db="EMBL/GenBank/DDBJ databases">
        <authorList>
            <person name="Hao L."/>
        </authorList>
    </citation>
    <scope>NUCLEOTIDE SEQUENCE</scope>
</reference>
<organism evidence="6">
    <name type="scientific">anaerobic digester metagenome</name>
    <dbReference type="NCBI Taxonomy" id="1263854"/>
    <lineage>
        <taxon>unclassified sequences</taxon>
        <taxon>metagenomes</taxon>
        <taxon>ecological metagenomes</taxon>
    </lineage>
</organism>
<dbReference type="InterPro" id="IPR036250">
    <property type="entry name" value="AcylCo_DH-like_C"/>
</dbReference>
<keyword evidence="1" id="KW-0285">Flavoprotein</keyword>
<dbReference type="Gene3D" id="2.40.110.10">
    <property type="entry name" value="Butyryl-CoA Dehydrogenase, subunit A, domain 2"/>
    <property type="match status" value="1"/>
</dbReference>
<dbReference type="Pfam" id="PF11794">
    <property type="entry name" value="HpaB_N"/>
    <property type="match status" value="1"/>
</dbReference>
<dbReference type="InterPro" id="IPR004925">
    <property type="entry name" value="HpaB/PvcC/4-BUDH"/>
</dbReference>
<keyword evidence="2" id="KW-0274">FAD</keyword>
<dbReference type="EMBL" id="CAADRM010000140">
    <property type="protein sequence ID" value="VFU17861.1"/>
    <property type="molecule type" value="Genomic_DNA"/>
</dbReference>
<dbReference type="Gene3D" id="1.10.3140.10">
    <property type="entry name" value="4-hydroxybutyryl-coa dehydratase, domain 1"/>
    <property type="match status" value="1"/>
</dbReference>
<evidence type="ECO:0000256" key="1">
    <source>
        <dbReference type="ARBA" id="ARBA00022630"/>
    </source>
</evidence>
<dbReference type="PIRSF" id="PIRSF000331">
    <property type="entry name" value="HpaA_HpaB"/>
    <property type="match status" value="1"/>
</dbReference>
<dbReference type="InterPro" id="IPR024719">
    <property type="entry name" value="HpaB/PvcC/4-BUDH_C"/>
</dbReference>
<dbReference type="InterPro" id="IPR009100">
    <property type="entry name" value="AcylCoA_DH/oxidase_NM_dom_sf"/>
</dbReference>
<evidence type="ECO:0000256" key="2">
    <source>
        <dbReference type="ARBA" id="ARBA00022827"/>
    </source>
</evidence>
<dbReference type="PANTHER" id="PTHR36117">
    <property type="entry name" value="4-HYDROXYPHENYLACETATE 3-MONOOXYGENASE-RELATED"/>
    <property type="match status" value="1"/>
</dbReference>
<proteinExistence type="predicted"/>
<dbReference type="InterPro" id="IPR024674">
    <property type="entry name" value="HpaB/PvcC/4-BUDH_N"/>
</dbReference>
<evidence type="ECO:0000259" key="5">
    <source>
        <dbReference type="Pfam" id="PF11794"/>
    </source>
</evidence>
<sequence>MISSDQYKERMAKLRPNVYQGGKLVDRFDPSIVGGIYVLCKTYDFANDPEFEGVGVATSHITGEKINRFNHIHQSVEDLLNKQKMTRLYCQEVGGCIQRCMGIDALNALSVASYDADQKHGTSYYKNFIEFMKKVQSEDLSLVCAQTDVKGNRIWRPAKQQDPDLYLRVVEKRADGIIVNGAKAHNSCSAYADEIVVLPTRNMASDETDWAVAFSVPADTEGVTLINGAFNPPRRRRLEAPYCKQGESHSMTIFDHVFVPWERVFLCGETEEAGKAALLFALYHRHSYTGCKAAVSEMFTGATALAAEYNGIEKAQHVRHKLADMIQIVDLIYASGIAAAINSVKADSGTYIPDSNYCNAGRMLAGEAIYGEYEALAAIAGGLAATLPHEEDFYNDKTRPYLEKYIMRVPEVSAENQHRAFRLFQDMMSSAWGAHKLIDALHGGGSPVIEKVAIYRDHNIEHSKNIVKKLAGIKFEGSTKGIFREKRSWY</sequence>
<dbReference type="GO" id="GO:0016627">
    <property type="term" value="F:oxidoreductase activity, acting on the CH-CH group of donors"/>
    <property type="evidence" value="ECO:0007669"/>
    <property type="project" value="InterPro"/>
</dbReference>
<evidence type="ECO:0000313" key="6">
    <source>
        <dbReference type="EMBL" id="VFU17861.1"/>
    </source>
</evidence>
<keyword evidence="3" id="KW-0560">Oxidoreductase</keyword>
<gene>
    <name evidence="6" type="ORF">SCFA_730009</name>
</gene>
<feature type="domain" description="HpaB/PvcC/4-BUDH C-terminal" evidence="4">
    <location>
        <begin position="274"/>
        <end position="472"/>
    </location>
</feature>
<dbReference type="InterPro" id="IPR046373">
    <property type="entry name" value="Acyl-CoA_Oxase/DH_mid-dom_sf"/>
</dbReference>
<evidence type="ECO:0000259" key="4">
    <source>
        <dbReference type="Pfam" id="PF03241"/>
    </source>
</evidence>
<dbReference type="PANTHER" id="PTHR36117:SF3">
    <property type="entry name" value="4-HYDROXYPHENYLACETATE 3-MONOOXYGENASE-RELATED"/>
    <property type="match status" value="1"/>
</dbReference>
<dbReference type="SUPFAM" id="SSF56645">
    <property type="entry name" value="Acyl-CoA dehydrogenase NM domain-like"/>
    <property type="match status" value="1"/>
</dbReference>
<name>A0A485M3P2_9ZZZZ</name>
<dbReference type="Gene3D" id="1.20.140.10">
    <property type="entry name" value="Butyryl-CoA Dehydrogenase, subunit A, domain 3"/>
    <property type="match status" value="1"/>
</dbReference>
<accession>A0A485M3P2</accession>
<dbReference type="Pfam" id="PF03241">
    <property type="entry name" value="HpaB"/>
    <property type="match status" value="1"/>
</dbReference>
<protein>
    <submittedName>
        <fullName evidence="6">Aromatic ring hydroxylase</fullName>
    </submittedName>
</protein>
<dbReference type="AlphaFoldDB" id="A0A485M3P2"/>
<feature type="domain" description="HpaB/PvcC/4-BUDH N-terminal" evidence="5">
    <location>
        <begin position="5"/>
        <end position="266"/>
    </location>
</feature>
<dbReference type="SUPFAM" id="SSF47203">
    <property type="entry name" value="Acyl-CoA dehydrogenase C-terminal domain-like"/>
    <property type="match status" value="1"/>
</dbReference>